<dbReference type="EMBL" id="QMFB01000004">
    <property type="protein sequence ID" value="RAV21582.1"/>
    <property type="molecule type" value="Genomic_DNA"/>
</dbReference>
<organism evidence="2 3">
    <name type="scientific">Paenibacillus contaminans</name>
    <dbReference type="NCBI Taxonomy" id="450362"/>
    <lineage>
        <taxon>Bacteria</taxon>
        <taxon>Bacillati</taxon>
        <taxon>Bacillota</taxon>
        <taxon>Bacilli</taxon>
        <taxon>Bacillales</taxon>
        <taxon>Paenibacillaceae</taxon>
        <taxon>Paenibacillus</taxon>
    </lineage>
</organism>
<proteinExistence type="predicted"/>
<dbReference type="AlphaFoldDB" id="A0A329MPQ4"/>
<accession>A0A329MPQ4</accession>
<comment type="caution">
    <text evidence="2">The sequence shown here is derived from an EMBL/GenBank/DDBJ whole genome shotgun (WGS) entry which is preliminary data.</text>
</comment>
<name>A0A329MPQ4_9BACL</name>
<sequence length="68" mass="7076">MSAIPAASAFSVSRVNDFDPLSPSALPDFVDPYRIVFPLTTGATERPPGNKSSALTNETPAGNSTVHS</sequence>
<evidence type="ECO:0000313" key="3">
    <source>
        <dbReference type="Proteomes" id="UP000250369"/>
    </source>
</evidence>
<evidence type="ECO:0000256" key="1">
    <source>
        <dbReference type="SAM" id="MobiDB-lite"/>
    </source>
</evidence>
<protein>
    <submittedName>
        <fullName evidence="2">Uncharacterized protein</fullName>
    </submittedName>
</protein>
<dbReference type="Proteomes" id="UP000250369">
    <property type="component" value="Unassembled WGS sequence"/>
</dbReference>
<feature type="region of interest" description="Disordered" evidence="1">
    <location>
        <begin position="40"/>
        <end position="68"/>
    </location>
</feature>
<reference evidence="2 3" key="1">
    <citation type="journal article" date="2009" name="Int. J. Syst. Evol. Microbiol.">
        <title>Paenibacillus contaminans sp. nov., isolated from a contaminated laboratory plate.</title>
        <authorList>
            <person name="Chou J.H."/>
            <person name="Lee J.H."/>
            <person name="Lin M.C."/>
            <person name="Chang P.S."/>
            <person name="Arun A.B."/>
            <person name="Young C.C."/>
            <person name="Chen W.M."/>
        </authorList>
    </citation>
    <scope>NUCLEOTIDE SEQUENCE [LARGE SCALE GENOMIC DNA]</scope>
    <source>
        <strain evidence="2 3">CKOBP-6</strain>
    </source>
</reference>
<gene>
    <name evidence="2" type="ORF">DQG23_09995</name>
</gene>
<evidence type="ECO:0000313" key="2">
    <source>
        <dbReference type="EMBL" id="RAV21582.1"/>
    </source>
</evidence>
<feature type="compositionally biased region" description="Polar residues" evidence="1">
    <location>
        <begin position="50"/>
        <end position="68"/>
    </location>
</feature>
<keyword evidence="3" id="KW-1185">Reference proteome</keyword>